<dbReference type="EMBL" id="JACEFO010000268">
    <property type="protein sequence ID" value="KAF8775918.1"/>
    <property type="molecule type" value="Genomic_DNA"/>
</dbReference>
<name>A0A835FVA0_9POAL</name>
<dbReference type="AlphaFoldDB" id="A0A835FVA0"/>
<proteinExistence type="predicted"/>
<gene>
    <name evidence="2" type="ORF">HU200_004053</name>
</gene>
<evidence type="ECO:0000313" key="3">
    <source>
        <dbReference type="Proteomes" id="UP000636709"/>
    </source>
</evidence>
<sequence>MDGVGDTIPSSPSAETSPSSSDIATEVHSFSESLCLCERVESSFWFLLPLCQSTGSFFREYRSTTLGTLMGVSLADEEQEQGQDNQEGRDAELDAGTDTPRAPAHEGEGWMWHRRWRRRRWRSSGGGWWRLCRDVDGRVPTSLGHFLENERQLSGAGLLCSDGAGERDAAAVAPVLENDGRVRPSAAGVAGDESGSWKLRRPAQGGSSSLARLPVLLTAICSGGAA</sequence>
<keyword evidence="3" id="KW-1185">Reference proteome</keyword>
<feature type="region of interest" description="Disordered" evidence="1">
    <location>
        <begin position="1"/>
        <end position="22"/>
    </location>
</feature>
<organism evidence="2 3">
    <name type="scientific">Digitaria exilis</name>
    <dbReference type="NCBI Taxonomy" id="1010633"/>
    <lineage>
        <taxon>Eukaryota</taxon>
        <taxon>Viridiplantae</taxon>
        <taxon>Streptophyta</taxon>
        <taxon>Embryophyta</taxon>
        <taxon>Tracheophyta</taxon>
        <taxon>Spermatophyta</taxon>
        <taxon>Magnoliopsida</taxon>
        <taxon>Liliopsida</taxon>
        <taxon>Poales</taxon>
        <taxon>Poaceae</taxon>
        <taxon>PACMAD clade</taxon>
        <taxon>Panicoideae</taxon>
        <taxon>Panicodae</taxon>
        <taxon>Paniceae</taxon>
        <taxon>Anthephorinae</taxon>
        <taxon>Digitaria</taxon>
    </lineage>
</organism>
<feature type="compositionally biased region" description="Low complexity" evidence="1">
    <location>
        <begin position="9"/>
        <end position="21"/>
    </location>
</feature>
<dbReference type="PANTHER" id="PTHR33544">
    <property type="entry name" value="DUF4005 DOMAIN-CONTAINING PROTEIN-RELATED"/>
    <property type="match status" value="1"/>
</dbReference>
<reference evidence="2" key="1">
    <citation type="submission" date="2020-07" db="EMBL/GenBank/DDBJ databases">
        <title>Genome sequence and genetic diversity analysis of an under-domesticated orphan crop, white fonio (Digitaria exilis).</title>
        <authorList>
            <person name="Bennetzen J.L."/>
            <person name="Chen S."/>
            <person name="Ma X."/>
            <person name="Wang X."/>
            <person name="Yssel A.E.J."/>
            <person name="Chaluvadi S.R."/>
            <person name="Johnson M."/>
            <person name="Gangashetty P."/>
            <person name="Hamidou F."/>
            <person name="Sanogo M.D."/>
            <person name="Zwaenepoel A."/>
            <person name="Wallace J."/>
            <person name="Van De Peer Y."/>
            <person name="Van Deynze A."/>
        </authorList>
    </citation>
    <scope>NUCLEOTIDE SEQUENCE</scope>
    <source>
        <tissue evidence="2">Leaves</tissue>
    </source>
</reference>
<dbReference type="InterPro" id="IPR040344">
    <property type="entry name" value="At3g17950-like"/>
</dbReference>
<dbReference type="PANTHER" id="PTHR33544:SF13">
    <property type="entry name" value="OS02G0733400 PROTEIN"/>
    <property type="match status" value="1"/>
</dbReference>
<evidence type="ECO:0000256" key="1">
    <source>
        <dbReference type="SAM" id="MobiDB-lite"/>
    </source>
</evidence>
<protein>
    <submittedName>
        <fullName evidence="2">Uncharacterized protein</fullName>
    </submittedName>
</protein>
<dbReference type="OrthoDB" id="1894399at2759"/>
<comment type="caution">
    <text evidence="2">The sequence shown here is derived from an EMBL/GenBank/DDBJ whole genome shotgun (WGS) entry which is preliminary data.</text>
</comment>
<accession>A0A835FVA0</accession>
<feature type="region of interest" description="Disordered" evidence="1">
    <location>
        <begin position="183"/>
        <end position="206"/>
    </location>
</feature>
<feature type="region of interest" description="Disordered" evidence="1">
    <location>
        <begin position="76"/>
        <end position="106"/>
    </location>
</feature>
<dbReference type="Proteomes" id="UP000636709">
    <property type="component" value="Unassembled WGS sequence"/>
</dbReference>
<evidence type="ECO:0000313" key="2">
    <source>
        <dbReference type="EMBL" id="KAF8775918.1"/>
    </source>
</evidence>